<dbReference type="RefSeq" id="WP_085765903.1">
    <property type="nucleotide sequence ID" value="NZ_CP019344.1"/>
</dbReference>
<dbReference type="PROSITE" id="PS00070">
    <property type="entry name" value="ALDEHYDE_DEHYDR_CYS"/>
    <property type="match status" value="1"/>
</dbReference>
<gene>
    <name evidence="9" type="ORF">BST97_03315</name>
</gene>
<dbReference type="Pfam" id="PF00171">
    <property type="entry name" value="Aldedh"/>
    <property type="match status" value="1"/>
</dbReference>
<dbReference type="FunFam" id="3.40.605.10:FF:000004">
    <property type="entry name" value="Aldehyde dehydrogenase"/>
    <property type="match status" value="1"/>
</dbReference>
<dbReference type="InterPro" id="IPR015590">
    <property type="entry name" value="Aldehyde_DH_dom"/>
</dbReference>
<accession>A0A1W6MHP2</accession>
<dbReference type="GO" id="GO:0004029">
    <property type="term" value="F:aldehyde dehydrogenase (NAD+) activity"/>
    <property type="evidence" value="ECO:0007669"/>
    <property type="project" value="TreeGrafter"/>
</dbReference>
<name>A0A1W6MHP2_9FLAO</name>
<evidence type="ECO:0000256" key="1">
    <source>
        <dbReference type="ARBA" id="ARBA00009986"/>
    </source>
</evidence>
<evidence type="ECO:0000256" key="5">
    <source>
        <dbReference type="PIRSR" id="PIRSR036492-1"/>
    </source>
</evidence>
<keyword evidence="3" id="KW-0520">NAD</keyword>
<protein>
    <recommendedName>
        <fullName evidence="4">Aldehyde dehydrogenase</fullName>
    </recommendedName>
</protein>
<dbReference type="Proteomes" id="UP000193431">
    <property type="component" value="Chromosome"/>
</dbReference>
<reference evidence="9 10" key="1">
    <citation type="submission" date="2016-11" db="EMBL/GenBank/DDBJ databases">
        <title>Trade-off between light-utilization and light-protection in marine flavobacteria.</title>
        <authorList>
            <person name="Kumagai Y."/>
        </authorList>
    </citation>
    <scope>NUCLEOTIDE SEQUENCE [LARGE SCALE GENOMIC DNA]</scope>
    <source>
        <strain evidence="9 10">JCM 13191</strain>
    </source>
</reference>
<dbReference type="EMBL" id="CP019344">
    <property type="protein sequence ID" value="ARN77102.1"/>
    <property type="molecule type" value="Genomic_DNA"/>
</dbReference>
<keyword evidence="10" id="KW-1185">Reference proteome</keyword>
<dbReference type="Gene3D" id="3.40.309.10">
    <property type="entry name" value="Aldehyde Dehydrogenase, Chain A, domain 2"/>
    <property type="match status" value="1"/>
</dbReference>
<dbReference type="Gene3D" id="3.40.605.10">
    <property type="entry name" value="Aldehyde Dehydrogenase, Chain A, domain 1"/>
    <property type="match status" value="1"/>
</dbReference>
<dbReference type="InterPro" id="IPR016162">
    <property type="entry name" value="Ald_DH_N"/>
</dbReference>
<feature type="active site" evidence="5 6">
    <location>
        <position position="209"/>
    </location>
</feature>
<dbReference type="SUPFAM" id="SSF53720">
    <property type="entry name" value="ALDH-like"/>
    <property type="match status" value="1"/>
</dbReference>
<dbReference type="AlphaFoldDB" id="A0A1W6MHP2"/>
<dbReference type="CDD" id="cd07136">
    <property type="entry name" value="ALDH_YwdH-P39616"/>
    <property type="match status" value="1"/>
</dbReference>
<feature type="domain" description="Aldehyde dehydrogenase" evidence="8">
    <location>
        <begin position="11"/>
        <end position="426"/>
    </location>
</feature>
<dbReference type="OrthoDB" id="9762913at2"/>
<organism evidence="9 10">
    <name type="scientific">Nonlabens spongiae</name>
    <dbReference type="NCBI Taxonomy" id="331648"/>
    <lineage>
        <taxon>Bacteria</taxon>
        <taxon>Pseudomonadati</taxon>
        <taxon>Bacteroidota</taxon>
        <taxon>Flavobacteriia</taxon>
        <taxon>Flavobacteriales</taxon>
        <taxon>Flavobacteriaceae</taxon>
        <taxon>Nonlabens</taxon>
    </lineage>
</organism>
<dbReference type="InterPro" id="IPR012394">
    <property type="entry name" value="Aldehyde_DH_NAD(P)"/>
</dbReference>
<dbReference type="GO" id="GO:0005737">
    <property type="term" value="C:cytoplasm"/>
    <property type="evidence" value="ECO:0007669"/>
    <property type="project" value="TreeGrafter"/>
</dbReference>
<dbReference type="PANTHER" id="PTHR43570:SF16">
    <property type="entry name" value="ALDEHYDE DEHYDROGENASE TYPE III, ISOFORM Q"/>
    <property type="match status" value="1"/>
</dbReference>
<dbReference type="PIRSF" id="PIRSF036492">
    <property type="entry name" value="ALDH"/>
    <property type="match status" value="1"/>
</dbReference>
<evidence type="ECO:0000256" key="3">
    <source>
        <dbReference type="ARBA" id="ARBA00023027"/>
    </source>
</evidence>
<dbReference type="PROSITE" id="PS00687">
    <property type="entry name" value="ALDEHYDE_DEHYDR_GLU"/>
    <property type="match status" value="1"/>
</dbReference>
<dbReference type="PANTHER" id="PTHR43570">
    <property type="entry name" value="ALDEHYDE DEHYDROGENASE"/>
    <property type="match status" value="1"/>
</dbReference>
<evidence type="ECO:0000259" key="8">
    <source>
        <dbReference type="Pfam" id="PF00171"/>
    </source>
</evidence>
<proteinExistence type="inferred from homology"/>
<evidence type="ECO:0000256" key="2">
    <source>
        <dbReference type="ARBA" id="ARBA00023002"/>
    </source>
</evidence>
<sequence length="457" mass="51568">MSPEQIHEKQKAFFETRATFNIDYRINALKKLQKTIKASERDIFDALKKDLGKSNYESFLTEVYVILNELDKYIKNTKSYAKPNRVRPSILNFPSTAKIYKEPYGNTLVIAPWNYPFQLALGPVIGAIAAGNTVVLKPSEFVPATSKVLVEIVSESCEADHVSVILGDANVSQKLTALKWDYIFFTGSPKVGKIIYKAAAEHMTPVTLELGGKNPCVIHESANIPVAARRIAWGKFLNAGQTCIAPDYILCHKSVKVEFTEALKKSIIEFYGENPQRSDDYPRIIREEHFENLVGLLKDETVIHGGNHDKDNLYLEPTLVDEPSLNSKVMADEIFGPILPILSYETTEDISNIIKRYPKPLGGYCFTEDKSFASWFIDRFSYGGGVINDSIVQFINERLPFGGVGDGGIGAYHGKKSFETFSHHKSMVHRRTWLDIKIKYPPYNGKLSKIRKMLKWV</sequence>
<evidence type="ECO:0000313" key="10">
    <source>
        <dbReference type="Proteomes" id="UP000193431"/>
    </source>
</evidence>
<dbReference type="FunFam" id="3.40.309.10:FF:000003">
    <property type="entry name" value="Aldehyde dehydrogenase"/>
    <property type="match status" value="1"/>
</dbReference>
<dbReference type="STRING" id="331648.BST97_03315"/>
<dbReference type="InterPro" id="IPR016161">
    <property type="entry name" value="Ald_DH/histidinol_DH"/>
</dbReference>
<evidence type="ECO:0000256" key="7">
    <source>
        <dbReference type="RuleBase" id="RU003345"/>
    </source>
</evidence>
<comment type="similarity">
    <text evidence="1 4 7">Belongs to the aldehyde dehydrogenase family.</text>
</comment>
<dbReference type="GO" id="GO:0006081">
    <property type="term" value="P:aldehyde metabolic process"/>
    <property type="evidence" value="ECO:0007669"/>
    <property type="project" value="InterPro"/>
</dbReference>
<evidence type="ECO:0000256" key="6">
    <source>
        <dbReference type="PROSITE-ProRule" id="PRU10007"/>
    </source>
</evidence>
<dbReference type="InterPro" id="IPR016160">
    <property type="entry name" value="Ald_DH_CS_CYS"/>
</dbReference>
<dbReference type="InterPro" id="IPR029510">
    <property type="entry name" value="Ald_DH_CS_GLU"/>
</dbReference>
<dbReference type="InterPro" id="IPR016163">
    <property type="entry name" value="Ald_DH_C"/>
</dbReference>
<keyword evidence="2 4" id="KW-0560">Oxidoreductase</keyword>
<evidence type="ECO:0000256" key="4">
    <source>
        <dbReference type="PIRNR" id="PIRNR036492"/>
    </source>
</evidence>
<evidence type="ECO:0000313" key="9">
    <source>
        <dbReference type="EMBL" id="ARN77102.1"/>
    </source>
</evidence>
<feature type="active site" evidence="5">
    <location>
        <position position="243"/>
    </location>
</feature>